<dbReference type="SMART" id="SM00198">
    <property type="entry name" value="SCP"/>
    <property type="match status" value="1"/>
</dbReference>
<dbReference type="InterPro" id="IPR002413">
    <property type="entry name" value="V5_allergen-like"/>
</dbReference>
<evidence type="ECO:0000313" key="4">
    <source>
        <dbReference type="WBParaSite" id="ACRNAN_scaffold1677.g13697.t1"/>
    </source>
</evidence>
<accession>A0A914D283</accession>
<name>A0A914D283_9BILA</name>
<dbReference type="Pfam" id="PF00188">
    <property type="entry name" value="CAP"/>
    <property type="match status" value="1"/>
</dbReference>
<dbReference type="InterPro" id="IPR001283">
    <property type="entry name" value="CRISP-related"/>
</dbReference>
<dbReference type="PROSITE" id="PS51670">
    <property type="entry name" value="SHKT"/>
    <property type="match status" value="1"/>
</dbReference>
<dbReference type="InterPro" id="IPR014044">
    <property type="entry name" value="CAP_dom"/>
</dbReference>
<dbReference type="PRINTS" id="PR00838">
    <property type="entry name" value="V5ALLERGEN"/>
</dbReference>
<dbReference type="CDD" id="cd05380">
    <property type="entry name" value="CAP_euk"/>
    <property type="match status" value="1"/>
</dbReference>
<dbReference type="PANTHER" id="PTHR10334">
    <property type="entry name" value="CYSTEINE-RICH SECRETORY PROTEIN-RELATED"/>
    <property type="match status" value="1"/>
</dbReference>
<dbReference type="GO" id="GO:0005576">
    <property type="term" value="C:extracellular region"/>
    <property type="evidence" value="ECO:0007669"/>
    <property type="project" value="InterPro"/>
</dbReference>
<reference evidence="4" key="1">
    <citation type="submission" date="2022-11" db="UniProtKB">
        <authorList>
            <consortium name="WormBaseParasite"/>
        </authorList>
    </citation>
    <scope>IDENTIFICATION</scope>
</reference>
<dbReference type="InterPro" id="IPR035940">
    <property type="entry name" value="CAP_sf"/>
</dbReference>
<keyword evidence="3" id="KW-1185">Reference proteome</keyword>
<feature type="domain" description="ShKT" evidence="2">
    <location>
        <begin position="259"/>
        <end position="298"/>
    </location>
</feature>
<dbReference type="PRINTS" id="PR00837">
    <property type="entry name" value="V5TPXLIKE"/>
</dbReference>
<evidence type="ECO:0000256" key="1">
    <source>
        <dbReference type="PROSITE-ProRule" id="PRU01005"/>
    </source>
</evidence>
<dbReference type="AlphaFoldDB" id="A0A914D283"/>
<dbReference type="SUPFAM" id="SSF55797">
    <property type="entry name" value="PR-1-like"/>
    <property type="match status" value="1"/>
</dbReference>
<sequence length="300" mass="32863">MFLLVEVLAGSLLQRIENVNRIPINDRRYLFPNRPNEFFKPKSDDTMNSHSSTAPSQLTQADRDLILKAHNDYRSTLAKGQAQMLGGGYAAPGSNIHRMQYDMKLEAIAQTYANKCVFAHSSQTERKCAGENLYAYGAATQPVAAALKSAADLWWKELMDYGMSTTNTTFDNNMLNIGHFTAMAWASTLYIGCGVQQCPSISQTIVVCNYNFTTPNIIGVKIYEIGSACTSSAQCTTYPSSQCDTTLGLCYAPSGDQPCADTSNQPTCDYYKTNGYCAEASQYYCSARRSCAKTCGLCAS</sequence>
<dbReference type="Gene3D" id="3.40.33.10">
    <property type="entry name" value="CAP"/>
    <property type="match status" value="1"/>
</dbReference>
<evidence type="ECO:0000259" key="2">
    <source>
        <dbReference type="PROSITE" id="PS51670"/>
    </source>
</evidence>
<organism evidence="3 4">
    <name type="scientific">Acrobeloides nanus</name>
    <dbReference type="NCBI Taxonomy" id="290746"/>
    <lineage>
        <taxon>Eukaryota</taxon>
        <taxon>Metazoa</taxon>
        <taxon>Ecdysozoa</taxon>
        <taxon>Nematoda</taxon>
        <taxon>Chromadorea</taxon>
        <taxon>Rhabditida</taxon>
        <taxon>Tylenchina</taxon>
        <taxon>Cephalobomorpha</taxon>
        <taxon>Cephaloboidea</taxon>
        <taxon>Cephalobidae</taxon>
        <taxon>Acrobeloides</taxon>
    </lineage>
</organism>
<proteinExistence type="predicted"/>
<dbReference type="Proteomes" id="UP000887540">
    <property type="component" value="Unplaced"/>
</dbReference>
<dbReference type="InterPro" id="IPR018244">
    <property type="entry name" value="Allrgn_V5/Tpx1_CS"/>
</dbReference>
<dbReference type="Gene3D" id="1.10.10.1940">
    <property type="match status" value="1"/>
</dbReference>
<dbReference type="PROSITE" id="PS01009">
    <property type="entry name" value="CRISP_1"/>
    <property type="match status" value="1"/>
</dbReference>
<comment type="caution">
    <text evidence="1">Lacks conserved residue(s) required for the propagation of feature annotation.</text>
</comment>
<dbReference type="InterPro" id="IPR003582">
    <property type="entry name" value="ShKT_dom"/>
</dbReference>
<dbReference type="WBParaSite" id="ACRNAN_scaffold1677.g13697.t1">
    <property type="protein sequence ID" value="ACRNAN_scaffold1677.g13697.t1"/>
    <property type="gene ID" value="ACRNAN_scaffold1677.g13697"/>
</dbReference>
<evidence type="ECO:0000313" key="3">
    <source>
        <dbReference type="Proteomes" id="UP000887540"/>
    </source>
</evidence>
<protein>
    <submittedName>
        <fullName evidence="4">ShKT domain-containing protein</fullName>
    </submittedName>
</protein>